<protein>
    <submittedName>
        <fullName evidence="1">Uncharacterized protein</fullName>
    </submittedName>
</protein>
<sequence length="120" mass="12152">MGTRSEFVGRKKGVVRECGSGLRMQEKQSDGSKRLMVFDDDDKLLSSSSAASCCESSITSGGFVGGGGSGSGSGGPLFCNTSNQVACMSDIYDVVGVASASGSATNTATALFPAQISKLF</sequence>
<comment type="caution">
    <text evidence="1">The sequence shown here is derived from an EMBL/GenBank/DDBJ whole genome shotgun (WGS) entry which is preliminary data.</text>
</comment>
<keyword evidence="2" id="KW-1185">Reference proteome</keyword>
<organism evidence="1 2">
    <name type="scientific">Pistacia atlantica</name>
    <dbReference type="NCBI Taxonomy" id="434234"/>
    <lineage>
        <taxon>Eukaryota</taxon>
        <taxon>Viridiplantae</taxon>
        <taxon>Streptophyta</taxon>
        <taxon>Embryophyta</taxon>
        <taxon>Tracheophyta</taxon>
        <taxon>Spermatophyta</taxon>
        <taxon>Magnoliopsida</taxon>
        <taxon>eudicotyledons</taxon>
        <taxon>Gunneridae</taxon>
        <taxon>Pentapetalae</taxon>
        <taxon>rosids</taxon>
        <taxon>malvids</taxon>
        <taxon>Sapindales</taxon>
        <taxon>Anacardiaceae</taxon>
        <taxon>Pistacia</taxon>
    </lineage>
</organism>
<dbReference type="EMBL" id="CM047898">
    <property type="protein sequence ID" value="KAJ0104635.1"/>
    <property type="molecule type" value="Genomic_DNA"/>
</dbReference>
<name>A0ACC1BXM3_9ROSI</name>
<accession>A0ACC1BXM3</accession>
<evidence type="ECO:0000313" key="1">
    <source>
        <dbReference type="EMBL" id="KAJ0104635.1"/>
    </source>
</evidence>
<evidence type="ECO:0000313" key="2">
    <source>
        <dbReference type="Proteomes" id="UP001164250"/>
    </source>
</evidence>
<reference evidence="2" key="1">
    <citation type="journal article" date="2023" name="G3 (Bethesda)">
        <title>Genome assembly and association tests identify interacting loci associated with vigor, precocity, and sex in interspecific pistachio rootstocks.</title>
        <authorList>
            <person name="Palmer W."/>
            <person name="Jacygrad E."/>
            <person name="Sagayaradj S."/>
            <person name="Cavanaugh K."/>
            <person name="Han R."/>
            <person name="Bertier L."/>
            <person name="Beede B."/>
            <person name="Kafkas S."/>
            <person name="Golino D."/>
            <person name="Preece J."/>
            <person name="Michelmore R."/>
        </authorList>
    </citation>
    <scope>NUCLEOTIDE SEQUENCE [LARGE SCALE GENOMIC DNA]</scope>
</reference>
<gene>
    <name evidence="1" type="ORF">Patl1_17401</name>
</gene>
<dbReference type="Proteomes" id="UP001164250">
    <property type="component" value="Chromosome 2"/>
</dbReference>
<proteinExistence type="predicted"/>